<organism evidence="2 3">
    <name type="scientific">Pseudoalteromonas neustonica</name>
    <dbReference type="NCBI Taxonomy" id="1840331"/>
    <lineage>
        <taxon>Bacteria</taxon>
        <taxon>Pseudomonadati</taxon>
        <taxon>Pseudomonadota</taxon>
        <taxon>Gammaproteobacteria</taxon>
        <taxon>Alteromonadales</taxon>
        <taxon>Pseudoalteromonadaceae</taxon>
        <taxon>Pseudoalteromonas</taxon>
    </lineage>
</organism>
<name>A0ABU9U5L3_9GAMM</name>
<sequence length="148" mass="16587">MFSNLTNKQKQRGLLILAGLFFIFGLYQLQQPVGANHVLSNGFVVAIAFWAFSRRYSQQFLEKNMVTAAITREGNELIIKQSMVNKLSRLDIPRISKITIGDNYLSCILDGNGQGFDFQLVGKACELKTHMCSILAANEQQTIQITLV</sequence>
<protein>
    <submittedName>
        <fullName evidence="2">Uncharacterized protein</fullName>
    </submittedName>
</protein>
<feature type="transmembrane region" description="Helical" evidence="1">
    <location>
        <begin position="12"/>
        <end position="29"/>
    </location>
</feature>
<dbReference type="EMBL" id="JBBMQU010000036">
    <property type="protein sequence ID" value="MEM5552333.1"/>
    <property type="molecule type" value="Genomic_DNA"/>
</dbReference>
<keyword evidence="1" id="KW-0472">Membrane</keyword>
<keyword evidence="1" id="KW-1133">Transmembrane helix</keyword>
<evidence type="ECO:0000313" key="2">
    <source>
        <dbReference type="EMBL" id="MEM5552333.1"/>
    </source>
</evidence>
<proteinExistence type="predicted"/>
<dbReference type="Proteomes" id="UP001388366">
    <property type="component" value="Unassembled WGS sequence"/>
</dbReference>
<evidence type="ECO:0000256" key="1">
    <source>
        <dbReference type="SAM" id="Phobius"/>
    </source>
</evidence>
<reference evidence="2 3" key="1">
    <citation type="submission" date="2024-03" db="EMBL/GenBank/DDBJ databases">
        <title>Community enrichment and isolation of bacterial strains for fucoidan degradation.</title>
        <authorList>
            <person name="Sichert A."/>
        </authorList>
    </citation>
    <scope>NUCLEOTIDE SEQUENCE [LARGE SCALE GENOMIC DNA]</scope>
    <source>
        <strain evidence="2 3">AS81</strain>
    </source>
</reference>
<dbReference type="RefSeq" id="WP_054452647.1">
    <property type="nucleotide sequence ID" value="NZ_JBBMQU010000036.1"/>
</dbReference>
<evidence type="ECO:0000313" key="3">
    <source>
        <dbReference type="Proteomes" id="UP001388366"/>
    </source>
</evidence>
<accession>A0ABU9U5L3</accession>
<keyword evidence="3" id="KW-1185">Reference proteome</keyword>
<feature type="transmembrane region" description="Helical" evidence="1">
    <location>
        <begin position="35"/>
        <end position="53"/>
    </location>
</feature>
<gene>
    <name evidence="2" type="ORF">WNY63_16535</name>
</gene>
<comment type="caution">
    <text evidence="2">The sequence shown here is derived from an EMBL/GenBank/DDBJ whole genome shotgun (WGS) entry which is preliminary data.</text>
</comment>
<keyword evidence="1" id="KW-0812">Transmembrane</keyword>